<dbReference type="Gene3D" id="3.40.190.10">
    <property type="entry name" value="Periplasmic binding protein-like II"/>
    <property type="match status" value="1"/>
</dbReference>
<organism evidence="5 6">
    <name type="scientific">Brevinema andersonii</name>
    <dbReference type="NCBI Taxonomy" id="34097"/>
    <lineage>
        <taxon>Bacteria</taxon>
        <taxon>Pseudomonadati</taxon>
        <taxon>Spirochaetota</taxon>
        <taxon>Spirochaetia</taxon>
        <taxon>Brevinematales</taxon>
        <taxon>Brevinemataceae</taxon>
        <taxon>Brevinema</taxon>
    </lineage>
</organism>
<dbReference type="PANTHER" id="PTHR30290">
    <property type="entry name" value="PERIPLASMIC BINDING COMPONENT OF ABC TRANSPORTER"/>
    <property type="match status" value="1"/>
</dbReference>
<keyword evidence="2" id="KW-0813">Transport</keyword>
<dbReference type="PANTHER" id="PTHR30290:SF9">
    <property type="entry name" value="OLIGOPEPTIDE-BINDING PROTEIN APPA"/>
    <property type="match status" value="1"/>
</dbReference>
<dbReference type="InterPro" id="IPR000914">
    <property type="entry name" value="SBP_5_dom"/>
</dbReference>
<evidence type="ECO:0000259" key="4">
    <source>
        <dbReference type="Pfam" id="PF00496"/>
    </source>
</evidence>
<gene>
    <name evidence="5" type="ORF">SAMN02745150_00980</name>
</gene>
<dbReference type="InterPro" id="IPR030678">
    <property type="entry name" value="Peptide/Ni-bd"/>
</dbReference>
<comment type="similarity">
    <text evidence="1">Belongs to the bacterial solute-binding protein 5 family.</text>
</comment>
<dbReference type="OrthoDB" id="304884at2"/>
<dbReference type="PIRSF" id="PIRSF002741">
    <property type="entry name" value="MppA"/>
    <property type="match status" value="1"/>
</dbReference>
<sequence>MNLSKFLRFYGRLSLVFIFLSCMRHQNDTVVVAVTGESALWDPHISTADPYVGFVISSIFDRLLELQDDGSFMPSLAVSWTNTAPTTWEFQLRTNVLFHDGLPFTAEDVIFSIQRMKASPGVSFLVSFIQTIDALNEYTVRIELSQLYADFLNDLARPHASIVSKKFTPARDCKIGDAPMGTGAYRYASATPWQGINFTAFPQYYGNSPSISKNFYRNIPDPAVRTIALETKEVDVAHTLGADLEVLKKIRHIQLYSFLAPKTEFIGFNFKTRPKFSDKHLREVIAIAVDKLGIIRVGVDETAEVAASLLSHRISYYTNLPPKPFDLQKAKELIQSAGMRGQTFVLSVNEGFRTKIAEVIQANLKEIGLNIEIQVLQWGALQEHLAKGSLEMYLFGCTTATLDADAMLYPLLHSFNFSSGGNAVGYANSDLDVILEKARSETDSEKGKLLYAKIQMFLDSELPVVPLFYPIVYTAVSKRLTNFSMDVSLTPVFRNMRFK</sequence>
<accession>A0A1I1E765</accession>
<name>A0A1I1E765_BREAD</name>
<evidence type="ECO:0000256" key="2">
    <source>
        <dbReference type="ARBA" id="ARBA00022448"/>
    </source>
</evidence>
<keyword evidence="6" id="KW-1185">Reference proteome</keyword>
<dbReference type="GO" id="GO:1904680">
    <property type="term" value="F:peptide transmembrane transporter activity"/>
    <property type="evidence" value="ECO:0007669"/>
    <property type="project" value="TreeGrafter"/>
</dbReference>
<dbReference type="GO" id="GO:0043190">
    <property type="term" value="C:ATP-binding cassette (ABC) transporter complex"/>
    <property type="evidence" value="ECO:0007669"/>
    <property type="project" value="InterPro"/>
</dbReference>
<dbReference type="STRING" id="34097.SAMN02745150_00980"/>
<dbReference type="InterPro" id="IPR039424">
    <property type="entry name" value="SBP_5"/>
</dbReference>
<evidence type="ECO:0000313" key="6">
    <source>
        <dbReference type="Proteomes" id="UP000240042"/>
    </source>
</evidence>
<reference evidence="6" key="1">
    <citation type="submission" date="2016-10" db="EMBL/GenBank/DDBJ databases">
        <authorList>
            <person name="Varghese N."/>
            <person name="Submissions S."/>
        </authorList>
    </citation>
    <scope>NUCLEOTIDE SEQUENCE [LARGE SCALE GENOMIC DNA]</scope>
    <source>
        <strain evidence="6">ATCC 43811</strain>
    </source>
</reference>
<dbReference type="EMBL" id="FOKY01000008">
    <property type="protein sequence ID" value="SFB82927.1"/>
    <property type="molecule type" value="Genomic_DNA"/>
</dbReference>
<evidence type="ECO:0000313" key="5">
    <source>
        <dbReference type="EMBL" id="SFB82927.1"/>
    </source>
</evidence>
<dbReference type="AlphaFoldDB" id="A0A1I1E765"/>
<dbReference type="Gene3D" id="3.10.105.10">
    <property type="entry name" value="Dipeptide-binding Protein, Domain 3"/>
    <property type="match status" value="1"/>
</dbReference>
<proteinExistence type="inferred from homology"/>
<evidence type="ECO:0000256" key="1">
    <source>
        <dbReference type="ARBA" id="ARBA00005695"/>
    </source>
</evidence>
<feature type="domain" description="Solute-binding protein family 5" evidence="4">
    <location>
        <begin position="72"/>
        <end position="418"/>
    </location>
</feature>
<dbReference type="RefSeq" id="WP_092319213.1">
    <property type="nucleotide sequence ID" value="NZ_FOKY01000008.1"/>
</dbReference>
<dbReference type="Proteomes" id="UP000240042">
    <property type="component" value="Unassembled WGS sequence"/>
</dbReference>
<dbReference type="Gene3D" id="3.90.76.10">
    <property type="entry name" value="Dipeptide-binding Protein, Domain 1"/>
    <property type="match status" value="1"/>
</dbReference>
<dbReference type="GO" id="GO:0015833">
    <property type="term" value="P:peptide transport"/>
    <property type="evidence" value="ECO:0007669"/>
    <property type="project" value="TreeGrafter"/>
</dbReference>
<evidence type="ECO:0000256" key="3">
    <source>
        <dbReference type="ARBA" id="ARBA00022729"/>
    </source>
</evidence>
<protein>
    <submittedName>
        <fullName evidence="5">Peptide/nickel transport system substrate-binding protein</fullName>
    </submittedName>
</protein>
<keyword evidence="3" id="KW-0732">Signal</keyword>
<dbReference type="Pfam" id="PF00496">
    <property type="entry name" value="SBP_bac_5"/>
    <property type="match status" value="1"/>
</dbReference>
<dbReference type="GO" id="GO:0030288">
    <property type="term" value="C:outer membrane-bounded periplasmic space"/>
    <property type="evidence" value="ECO:0007669"/>
    <property type="project" value="UniProtKB-ARBA"/>
</dbReference>
<dbReference type="CDD" id="cd00995">
    <property type="entry name" value="PBP2_NikA_DppA_OppA_like"/>
    <property type="match status" value="1"/>
</dbReference>
<dbReference type="SUPFAM" id="SSF53850">
    <property type="entry name" value="Periplasmic binding protein-like II"/>
    <property type="match status" value="1"/>
</dbReference>